<dbReference type="AlphaFoldDB" id="A0A3P7FK54"/>
<name>A0A3P7FK54_WUCBA</name>
<evidence type="ECO:0000313" key="3">
    <source>
        <dbReference type="Proteomes" id="UP000270924"/>
    </source>
</evidence>
<dbReference type="EMBL" id="UYWW01001752">
    <property type="protein sequence ID" value="VDM10942.1"/>
    <property type="molecule type" value="Genomic_DNA"/>
</dbReference>
<accession>A0A3P7FK54</accession>
<keyword evidence="1" id="KW-0472">Membrane</keyword>
<keyword evidence="1" id="KW-0812">Transmembrane</keyword>
<dbReference type="Proteomes" id="UP000270924">
    <property type="component" value="Unassembled WGS sequence"/>
</dbReference>
<evidence type="ECO:0000256" key="1">
    <source>
        <dbReference type="SAM" id="Phobius"/>
    </source>
</evidence>
<feature type="transmembrane region" description="Helical" evidence="1">
    <location>
        <begin position="90"/>
        <end position="108"/>
    </location>
</feature>
<keyword evidence="3" id="KW-1185">Reference proteome</keyword>
<evidence type="ECO:0000313" key="2">
    <source>
        <dbReference type="EMBL" id="VDM10942.1"/>
    </source>
</evidence>
<reference evidence="2 3" key="1">
    <citation type="submission" date="2018-11" db="EMBL/GenBank/DDBJ databases">
        <authorList>
            <consortium name="Pathogen Informatics"/>
        </authorList>
    </citation>
    <scope>NUCLEOTIDE SEQUENCE [LARGE SCALE GENOMIC DNA]</scope>
</reference>
<organism evidence="2 3">
    <name type="scientific">Wuchereria bancrofti</name>
    <dbReference type="NCBI Taxonomy" id="6293"/>
    <lineage>
        <taxon>Eukaryota</taxon>
        <taxon>Metazoa</taxon>
        <taxon>Ecdysozoa</taxon>
        <taxon>Nematoda</taxon>
        <taxon>Chromadorea</taxon>
        <taxon>Rhabditida</taxon>
        <taxon>Spirurina</taxon>
        <taxon>Spiruromorpha</taxon>
        <taxon>Filarioidea</taxon>
        <taxon>Onchocercidae</taxon>
        <taxon>Wuchereria</taxon>
    </lineage>
</organism>
<dbReference type="OrthoDB" id="5809264at2759"/>
<proteinExistence type="predicted"/>
<sequence length="123" mass="14508">MVELCELKLVDQNLESQWPADIDQHIAQLDFQRSTDEEDISLFSSMALDPSIISTDSLDIEKLHARCEEYKEMNYWDLFIDFTDVLPSNLIWWSITYILLLIVTLNLMERRCTVKKENATFSR</sequence>
<dbReference type="InParanoid" id="A0A3P7FK54"/>
<gene>
    <name evidence="2" type="ORF">WBA_LOCUS4328</name>
</gene>
<protein>
    <submittedName>
        <fullName evidence="2">Uncharacterized protein</fullName>
    </submittedName>
</protein>
<keyword evidence="1" id="KW-1133">Transmembrane helix</keyword>